<gene>
    <name evidence="2" type="ORF">KUA55_07085</name>
</gene>
<proteinExistence type="predicted"/>
<dbReference type="Pfam" id="PF13302">
    <property type="entry name" value="Acetyltransf_3"/>
    <property type="match status" value="1"/>
</dbReference>
<protein>
    <submittedName>
        <fullName evidence="2">GNAT family N-acetyltransferase</fullName>
    </submittedName>
</protein>
<comment type="caution">
    <text evidence="2">The sequence shown here is derived from an EMBL/GenBank/DDBJ whole genome shotgun (WGS) entry which is preliminary data.</text>
</comment>
<accession>A0ABS6TC19</accession>
<sequence length="171" mass="19855">MMIETQRLILREMSQADLPDLKAMLQNPKVMYAYEHDFTDKDAQKWLDRQRRRYHTDGFGLWAMVLKETGEMIGQAGLSLQAYQEDQVLEIGYLLKENAWHHGYAREAAEACKEYAFEVLQQDQVCSIIHPDNHASIKVAESIGMTKLAEFISSYYNGDQLQYLYGINRPL</sequence>
<dbReference type="PANTHER" id="PTHR43792">
    <property type="entry name" value="GNAT FAMILY, PUTATIVE (AFU_ORTHOLOGUE AFUA_3G00765)-RELATED-RELATED"/>
    <property type="match status" value="1"/>
</dbReference>
<name>A0ABS6TC19_9ENTE</name>
<keyword evidence="3" id="KW-1185">Reference proteome</keyword>
<dbReference type="PANTHER" id="PTHR43792:SF1">
    <property type="entry name" value="N-ACETYLTRANSFERASE DOMAIN-CONTAINING PROTEIN"/>
    <property type="match status" value="1"/>
</dbReference>
<feature type="domain" description="N-acetyltransferase" evidence="1">
    <location>
        <begin position="8"/>
        <end position="170"/>
    </location>
</feature>
<evidence type="ECO:0000313" key="3">
    <source>
        <dbReference type="Proteomes" id="UP000774130"/>
    </source>
</evidence>
<reference evidence="2 3" key="1">
    <citation type="submission" date="2021-06" db="EMBL/GenBank/DDBJ databases">
        <title>Enterococcus alishanensis sp. nov., a novel lactic acid bacterium isolated from fresh coffee beans.</title>
        <authorList>
            <person name="Chen Y.-S."/>
        </authorList>
    </citation>
    <scope>NUCLEOTIDE SEQUENCE [LARGE SCALE GENOMIC DNA]</scope>
    <source>
        <strain evidence="2 3">ALS3</strain>
    </source>
</reference>
<dbReference type="EMBL" id="JAHUZB010000003">
    <property type="protein sequence ID" value="MBV7390437.1"/>
    <property type="molecule type" value="Genomic_DNA"/>
</dbReference>
<dbReference type="InterPro" id="IPR000182">
    <property type="entry name" value="GNAT_dom"/>
</dbReference>
<evidence type="ECO:0000313" key="2">
    <source>
        <dbReference type="EMBL" id="MBV7390437.1"/>
    </source>
</evidence>
<dbReference type="InterPro" id="IPR051531">
    <property type="entry name" value="N-acetyltransferase"/>
</dbReference>
<dbReference type="PROSITE" id="PS51186">
    <property type="entry name" value="GNAT"/>
    <property type="match status" value="1"/>
</dbReference>
<dbReference type="Proteomes" id="UP000774130">
    <property type="component" value="Unassembled WGS sequence"/>
</dbReference>
<organism evidence="2 3">
    <name type="scientific">Enterococcus alishanensis</name>
    <dbReference type="NCBI Taxonomy" id="1303817"/>
    <lineage>
        <taxon>Bacteria</taxon>
        <taxon>Bacillati</taxon>
        <taxon>Bacillota</taxon>
        <taxon>Bacilli</taxon>
        <taxon>Lactobacillales</taxon>
        <taxon>Enterococcaceae</taxon>
        <taxon>Enterococcus</taxon>
    </lineage>
</organism>
<evidence type="ECO:0000259" key="1">
    <source>
        <dbReference type="PROSITE" id="PS51186"/>
    </source>
</evidence>
<dbReference type="RefSeq" id="WP_218325502.1">
    <property type="nucleotide sequence ID" value="NZ_JAHUZB010000003.1"/>
</dbReference>